<comment type="caution">
    <text evidence="2">The sequence shown here is derived from an EMBL/GenBank/DDBJ whole genome shotgun (WGS) entry which is preliminary data.</text>
</comment>
<protein>
    <submittedName>
        <fullName evidence="2">Uncharacterized protein</fullName>
    </submittedName>
</protein>
<feature type="transmembrane region" description="Helical" evidence="1">
    <location>
        <begin position="6"/>
        <end position="28"/>
    </location>
</feature>
<name>A0AAV4MAW3_CAEEX</name>
<dbReference type="AlphaFoldDB" id="A0AAV4MAW3"/>
<proteinExistence type="predicted"/>
<organism evidence="2 3">
    <name type="scientific">Caerostris extrusa</name>
    <name type="common">Bark spider</name>
    <name type="synonym">Caerostris bankana</name>
    <dbReference type="NCBI Taxonomy" id="172846"/>
    <lineage>
        <taxon>Eukaryota</taxon>
        <taxon>Metazoa</taxon>
        <taxon>Ecdysozoa</taxon>
        <taxon>Arthropoda</taxon>
        <taxon>Chelicerata</taxon>
        <taxon>Arachnida</taxon>
        <taxon>Araneae</taxon>
        <taxon>Araneomorphae</taxon>
        <taxon>Entelegynae</taxon>
        <taxon>Araneoidea</taxon>
        <taxon>Araneidae</taxon>
        <taxon>Caerostris</taxon>
    </lineage>
</organism>
<keyword evidence="1" id="KW-0812">Transmembrane</keyword>
<reference evidence="2 3" key="1">
    <citation type="submission" date="2021-06" db="EMBL/GenBank/DDBJ databases">
        <title>Caerostris extrusa draft genome.</title>
        <authorList>
            <person name="Kono N."/>
            <person name="Arakawa K."/>
        </authorList>
    </citation>
    <scope>NUCLEOTIDE SEQUENCE [LARGE SCALE GENOMIC DNA]</scope>
</reference>
<evidence type="ECO:0000313" key="2">
    <source>
        <dbReference type="EMBL" id="GIX69385.1"/>
    </source>
</evidence>
<gene>
    <name evidence="2" type="ORF">CEXT_465131</name>
</gene>
<keyword evidence="1" id="KW-0472">Membrane</keyword>
<sequence>MVLLPAKIFITVIMPAGQPMIIVALCGISMRGRMHIFVFLSETVNAAVYRDRMHHPYMCVYGGTRGDNPVL</sequence>
<evidence type="ECO:0000313" key="3">
    <source>
        <dbReference type="Proteomes" id="UP001054945"/>
    </source>
</evidence>
<dbReference type="EMBL" id="BPLR01002048">
    <property type="protein sequence ID" value="GIX69385.1"/>
    <property type="molecule type" value="Genomic_DNA"/>
</dbReference>
<evidence type="ECO:0000256" key="1">
    <source>
        <dbReference type="SAM" id="Phobius"/>
    </source>
</evidence>
<keyword evidence="3" id="KW-1185">Reference proteome</keyword>
<keyword evidence="1" id="KW-1133">Transmembrane helix</keyword>
<accession>A0AAV4MAW3</accession>
<dbReference type="Proteomes" id="UP001054945">
    <property type="component" value="Unassembled WGS sequence"/>
</dbReference>